<dbReference type="GO" id="GO:0005524">
    <property type="term" value="F:ATP binding"/>
    <property type="evidence" value="ECO:0007669"/>
    <property type="project" value="UniProtKB-KW"/>
</dbReference>
<dbReference type="SMART" id="SM00220">
    <property type="entry name" value="S_TKc"/>
    <property type="match status" value="1"/>
</dbReference>
<dbReference type="InterPro" id="IPR011009">
    <property type="entry name" value="Kinase-like_dom_sf"/>
</dbReference>
<dbReference type="GO" id="GO:0004672">
    <property type="term" value="F:protein kinase activity"/>
    <property type="evidence" value="ECO:0007669"/>
    <property type="project" value="InterPro"/>
</dbReference>
<sequence length="197" mass="22039">MVTVYVVTRWYRAPELITGRGAETGYGPSIDLWSVGCIFAEMLNRRPLFPGKDHLHQLRLITSLYETVEEEEEETFEGHDSSSPPSKTSPTRSKEDRQPSSVLSPHVVRQAIPSIDCESGRDLVQGLLHLDPSLRFESEEALRHRYLAKVFDPEELSVAADAPCCDQLESMDPEFAFDSLTSEVVEIADMVASTPIT</sequence>
<proteinExistence type="predicted"/>
<keyword evidence="1" id="KW-0547">Nucleotide-binding</keyword>
<dbReference type="AlphaFoldDB" id="A0A7S2HGD2"/>
<dbReference type="PROSITE" id="PS50011">
    <property type="entry name" value="PROTEIN_KINASE_DOM"/>
    <property type="match status" value="1"/>
</dbReference>
<reference evidence="5" key="1">
    <citation type="submission" date="2021-01" db="EMBL/GenBank/DDBJ databases">
        <authorList>
            <person name="Corre E."/>
            <person name="Pelletier E."/>
            <person name="Niang G."/>
            <person name="Scheremetjew M."/>
            <person name="Finn R."/>
            <person name="Kale V."/>
            <person name="Holt S."/>
            <person name="Cochrane G."/>
            <person name="Meng A."/>
            <person name="Brown T."/>
            <person name="Cohen L."/>
        </authorList>
    </citation>
    <scope>NUCLEOTIDE SEQUENCE</scope>
    <source>
        <strain evidence="5">CCMP1381</strain>
    </source>
</reference>
<evidence type="ECO:0000256" key="3">
    <source>
        <dbReference type="SAM" id="MobiDB-lite"/>
    </source>
</evidence>
<evidence type="ECO:0000313" key="5">
    <source>
        <dbReference type="EMBL" id="CAD9489526.1"/>
    </source>
</evidence>
<feature type="domain" description="Protein kinase" evidence="4">
    <location>
        <begin position="1"/>
        <end position="147"/>
    </location>
</feature>
<accession>A0A7S2HGD2</accession>
<name>A0A7S2HGD2_9STRA</name>
<evidence type="ECO:0000256" key="1">
    <source>
        <dbReference type="ARBA" id="ARBA00022741"/>
    </source>
</evidence>
<evidence type="ECO:0000259" key="4">
    <source>
        <dbReference type="PROSITE" id="PS50011"/>
    </source>
</evidence>
<dbReference type="Pfam" id="PF00069">
    <property type="entry name" value="Pkinase"/>
    <property type="match status" value="1"/>
</dbReference>
<protein>
    <recommendedName>
        <fullName evidence="4">Protein kinase domain-containing protein</fullName>
    </recommendedName>
</protein>
<organism evidence="5">
    <name type="scientific">Octactis speculum</name>
    <dbReference type="NCBI Taxonomy" id="3111310"/>
    <lineage>
        <taxon>Eukaryota</taxon>
        <taxon>Sar</taxon>
        <taxon>Stramenopiles</taxon>
        <taxon>Ochrophyta</taxon>
        <taxon>Dictyochophyceae</taxon>
        <taxon>Dictyochales</taxon>
        <taxon>Dictyochaceae</taxon>
        <taxon>Octactis</taxon>
    </lineage>
</organism>
<dbReference type="Gene3D" id="1.10.510.10">
    <property type="entry name" value="Transferase(Phosphotransferase) domain 1"/>
    <property type="match status" value="1"/>
</dbReference>
<dbReference type="SUPFAM" id="SSF56112">
    <property type="entry name" value="Protein kinase-like (PK-like)"/>
    <property type="match status" value="1"/>
</dbReference>
<dbReference type="EMBL" id="HBGS01060600">
    <property type="protein sequence ID" value="CAD9489526.1"/>
    <property type="molecule type" value="Transcribed_RNA"/>
</dbReference>
<evidence type="ECO:0000256" key="2">
    <source>
        <dbReference type="ARBA" id="ARBA00022840"/>
    </source>
</evidence>
<gene>
    <name evidence="5" type="ORF">DSPE1174_LOCUS31586</name>
</gene>
<dbReference type="InterPro" id="IPR000719">
    <property type="entry name" value="Prot_kinase_dom"/>
</dbReference>
<feature type="region of interest" description="Disordered" evidence="3">
    <location>
        <begin position="70"/>
        <end position="105"/>
    </location>
</feature>
<dbReference type="PANTHER" id="PTHR24055">
    <property type="entry name" value="MITOGEN-ACTIVATED PROTEIN KINASE"/>
    <property type="match status" value="1"/>
</dbReference>
<feature type="compositionally biased region" description="Low complexity" evidence="3">
    <location>
        <begin position="81"/>
        <end position="91"/>
    </location>
</feature>
<keyword evidence="2" id="KW-0067">ATP-binding</keyword>
<dbReference type="InterPro" id="IPR050117">
    <property type="entry name" value="MAPK"/>
</dbReference>